<keyword evidence="1" id="KW-1133">Transmembrane helix</keyword>
<dbReference type="EMBL" id="PQIB02000001">
    <property type="protein sequence ID" value="RLN40841.1"/>
    <property type="molecule type" value="Genomic_DNA"/>
</dbReference>
<name>A0A3L6TMS6_PANMI</name>
<evidence type="ECO:0000313" key="2">
    <source>
        <dbReference type="EMBL" id="RLN40841.1"/>
    </source>
</evidence>
<feature type="transmembrane region" description="Helical" evidence="1">
    <location>
        <begin position="26"/>
        <end position="49"/>
    </location>
</feature>
<comment type="caution">
    <text evidence="2">The sequence shown here is derived from an EMBL/GenBank/DDBJ whole genome shotgun (WGS) entry which is preliminary data.</text>
</comment>
<keyword evidence="3" id="KW-1185">Reference proteome</keyword>
<reference evidence="3" key="1">
    <citation type="journal article" date="2019" name="Nat. Commun.">
        <title>The genome of broomcorn millet.</title>
        <authorList>
            <person name="Zou C."/>
            <person name="Miki D."/>
            <person name="Li D."/>
            <person name="Tang Q."/>
            <person name="Xiao L."/>
            <person name="Rajput S."/>
            <person name="Deng P."/>
            <person name="Jia W."/>
            <person name="Huang R."/>
            <person name="Zhang M."/>
            <person name="Sun Y."/>
            <person name="Hu J."/>
            <person name="Fu X."/>
            <person name="Schnable P.S."/>
            <person name="Li F."/>
            <person name="Zhang H."/>
            <person name="Feng B."/>
            <person name="Zhu X."/>
            <person name="Liu R."/>
            <person name="Schnable J.C."/>
            <person name="Zhu J.-K."/>
            <person name="Zhang H."/>
        </authorList>
    </citation>
    <scope>NUCLEOTIDE SEQUENCE [LARGE SCALE GENOMIC DNA]</scope>
</reference>
<gene>
    <name evidence="2" type="ORF">C2845_PM01G11230</name>
</gene>
<keyword evidence="1" id="KW-0812">Transmembrane</keyword>
<dbReference type="Proteomes" id="UP000275267">
    <property type="component" value="Unassembled WGS sequence"/>
</dbReference>
<keyword evidence="1" id="KW-0472">Membrane</keyword>
<protein>
    <submittedName>
        <fullName evidence="2">Uncharacterized protein</fullName>
    </submittedName>
</protein>
<dbReference type="OrthoDB" id="653110at2759"/>
<organism evidence="2 3">
    <name type="scientific">Panicum miliaceum</name>
    <name type="common">Proso millet</name>
    <name type="synonym">Broomcorn millet</name>
    <dbReference type="NCBI Taxonomy" id="4540"/>
    <lineage>
        <taxon>Eukaryota</taxon>
        <taxon>Viridiplantae</taxon>
        <taxon>Streptophyta</taxon>
        <taxon>Embryophyta</taxon>
        <taxon>Tracheophyta</taxon>
        <taxon>Spermatophyta</taxon>
        <taxon>Magnoliopsida</taxon>
        <taxon>Liliopsida</taxon>
        <taxon>Poales</taxon>
        <taxon>Poaceae</taxon>
        <taxon>PACMAD clade</taxon>
        <taxon>Panicoideae</taxon>
        <taxon>Panicodae</taxon>
        <taxon>Paniceae</taxon>
        <taxon>Panicinae</taxon>
        <taxon>Panicum</taxon>
        <taxon>Panicum sect. Panicum</taxon>
    </lineage>
</organism>
<sequence>MASLDPTALIDSLLAMRKAVRVLCTYWRYLFPVFIGAYLLHLAQTTLLLNLASPRVNLESIPLYVYAIQDNSTAPTAEGLVGMAVAVAVKTSGMEISPLWKLHFIGDLLWTLSLTVIALSFANASREAVDRRPRTREEQRRQGIATSAWRKCKSLAFALVIWDAVSWVMCEILEEGELAYFLHGLVESVYLVAVMVIQEEGLSGRRAIQKACTLVGRRIKVVPIYQCTSVLVLNALVRIVSFVAFSEAHGKDTAAEIFRFSLVSPFVAASVQSAYCFEATACYKKSNERRRRNAAVCIRMFVTPFHIKKKIRTHNPVIFRIKYPVRAWCFKKGDVCMVLYKIWSTVSIKNMAAINIFTRKTIRRNSKDNE</sequence>
<proteinExistence type="predicted"/>
<evidence type="ECO:0000313" key="3">
    <source>
        <dbReference type="Proteomes" id="UP000275267"/>
    </source>
</evidence>
<accession>A0A3L6TMS6</accession>
<dbReference type="AlphaFoldDB" id="A0A3L6TMS6"/>
<evidence type="ECO:0000256" key="1">
    <source>
        <dbReference type="SAM" id="Phobius"/>
    </source>
</evidence>
<feature type="transmembrane region" description="Helical" evidence="1">
    <location>
        <begin position="102"/>
        <end position="124"/>
    </location>
</feature>